<dbReference type="SMART" id="SM00947">
    <property type="entry name" value="Pro_CA"/>
    <property type="match status" value="1"/>
</dbReference>
<evidence type="ECO:0000256" key="7">
    <source>
        <dbReference type="ARBA" id="ARBA00048348"/>
    </source>
</evidence>
<comment type="similarity">
    <text evidence="2">Belongs to the beta-class carbonic anhydrase family.</text>
</comment>
<evidence type="ECO:0000256" key="2">
    <source>
        <dbReference type="ARBA" id="ARBA00006217"/>
    </source>
</evidence>
<keyword evidence="6 8" id="KW-0456">Lyase</keyword>
<comment type="cofactor">
    <cofactor evidence="1">
        <name>Zn(2+)</name>
        <dbReference type="ChEBI" id="CHEBI:29105"/>
    </cofactor>
</comment>
<dbReference type="InterPro" id="IPR001765">
    <property type="entry name" value="Carbonic_anhydrase"/>
</dbReference>
<proteinExistence type="inferred from homology"/>
<evidence type="ECO:0000256" key="5">
    <source>
        <dbReference type="ARBA" id="ARBA00022833"/>
    </source>
</evidence>
<evidence type="ECO:0000256" key="4">
    <source>
        <dbReference type="ARBA" id="ARBA00022723"/>
    </source>
</evidence>
<dbReference type="PANTHER" id="PTHR11002:SF76">
    <property type="entry name" value="CARBONIC ANHYDRASE"/>
    <property type="match status" value="1"/>
</dbReference>
<sequence length="216" mass="24194">MDSYAKLLNGYAKFRDQYLAKENDTWRDWAKDGQNPKVMFIACSDSRVNPVILTHSGLGEIFIVNNVANLVPPYKKDDETYHGTSAAIEFAVTQLKVEHIIIMGHSGCGGIRALITNHDTDKDPEANFSFIRPWMKIVDEAAEFTVAEKENSSIEALAATCERRASLISLNNLMGFPWVHDALLAETLQVHAWHFDIGSGTIEAYNTDTEQFEDLV</sequence>
<dbReference type="AlphaFoldDB" id="A0A3B0RDR2"/>
<dbReference type="PROSITE" id="PS00704">
    <property type="entry name" value="PROK_CO2_ANHYDRASE_1"/>
    <property type="match status" value="1"/>
</dbReference>
<dbReference type="InterPro" id="IPR036874">
    <property type="entry name" value="Carbonic_anhydrase_sf"/>
</dbReference>
<dbReference type="InterPro" id="IPR015892">
    <property type="entry name" value="Carbonic_anhydrase_CS"/>
</dbReference>
<dbReference type="GO" id="GO:0015976">
    <property type="term" value="P:carbon utilization"/>
    <property type="evidence" value="ECO:0007669"/>
    <property type="project" value="InterPro"/>
</dbReference>
<reference evidence="8" key="1">
    <citation type="submission" date="2018-06" db="EMBL/GenBank/DDBJ databases">
        <authorList>
            <person name="Zhirakovskaya E."/>
        </authorList>
    </citation>
    <scope>NUCLEOTIDE SEQUENCE</scope>
</reference>
<keyword evidence="4" id="KW-0479">Metal-binding</keyword>
<dbReference type="PANTHER" id="PTHR11002">
    <property type="entry name" value="CARBONIC ANHYDRASE"/>
    <property type="match status" value="1"/>
</dbReference>
<accession>A0A3B0RDR2</accession>
<evidence type="ECO:0000256" key="6">
    <source>
        <dbReference type="ARBA" id="ARBA00023239"/>
    </source>
</evidence>
<dbReference type="EC" id="4.2.1.1" evidence="3"/>
<evidence type="ECO:0000256" key="1">
    <source>
        <dbReference type="ARBA" id="ARBA00001947"/>
    </source>
</evidence>
<dbReference type="PROSITE" id="PS00705">
    <property type="entry name" value="PROK_CO2_ANHYDRASE_2"/>
    <property type="match status" value="1"/>
</dbReference>
<gene>
    <name evidence="8" type="ORF">MNBD_ALPHA02-2264</name>
</gene>
<dbReference type="EMBL" id="UOED01000054">
    <property type="protein sequence ID" value="VAV90091.1"/>
    <property type="molecule type" value="Genomic_DNA"/>
</dbReference>
<organism evidence="8">
    <name type="scientific">hydrothermal vent metagenome</name>
    <dbReference type="NCBI Taxonomy" id="652676"/>
    <lineage>
        <taxon>unclassified sequences</taxon>
        <taxon>metagenomes</taxon>
        <taxon>ecological metagenomes</taxon>
    </lineage>
</organism>
<dbReference type="GO" id="GO:0004089">
    <property type="term" value="F:carbonate dehydratase activity"/>
    <property type="evidence" value="ECO:0007669"/>
    <property type="project" value="UniProtKB-EC"/>
</dbReference>
<name>A0A3B0RDR2_9ZZZZ</name>
<evidence type="ECO:0000256" key="3">
    <source>
        <dbReference type="ARBA" id="ARBA00012925"/>
    </source>
</evidence>
<keyword evidence="5" id="KW-0862">Zinc</keyword>
<protein>
    <recommendedName>
        <fullName evidence="3">carbonic anhydrase</fullName>
        <ecNumber evidence="3">4.2.1.1</ecNumber>
    </recommendedName>
</protein>
<dbReference type="Gene3D" id="3.40.1050.10">
    <property type="entry name" value="Carbonic anhydrase"/>
    <property type="match status" value="1"/>
</dbReference>
<comment type="catalytic activity">
    <reaction evidence="7">
        <text>hydrogencarbonate + H(+) = CO2 + H2O</text>
        <dbReference type="Rhea" id="RHEA:10748"/>
        <dbReference type="ChEBI" id="CHEBI:15377"/>
        <dbReference type="ChEBI" id="CHEBI:15378"/>
        <dbReference type="ChEBI" id="CHEBI:16526"/>
        <dbReference type="ChEBI" id="CHEBI:17544"/>
        <dbReference type="EC" id="4.2.1.1"/>
    </reaction>
</comment>
<dbReference type="GO" id="GO:0008270">
    <property type="term" value="F:zinc ion binding"/>
    <property type="evidence" value="ECO:0007669"/>
    <property type="project" value="InterPro"/>
</dbReference>
<dbReference type="SUPFAM" id="SSF53056">
    <property type="entry name" value="beta-carbonic anhydrase, cab"/>
    <property type="match status" value="1"/>
</dbReference>
<dbReference type="Pfam" id="PF00484">
    <property type="entry name" value="Pro_CA"/>
    <property type="match status" value="1"/>
</dbReference>
<evidence type="ECO:0000313" key="8">
    <source>
        <dbReference type="EMBL" id="VAV90091.1"/>
    </source>
</evidence>